<feature type="transmembrane region" description="Helical" evidence="10">
    <location>
        <begin position="165"/>
        <end position="186"/>
    </location>
</feature>
<dbReference type="InterPro" id="IPR001757">
    <property type="entry name" value="P_typ_ATPase"/>
</dbReference>
<dbReference type="SFLD" id="SFLDG00002">
    <property type="entry name" value="C1.7:_P-type_atpase_like"/>
    <property type="match status" value="1"/>
</dbReference>
<evidence type="ECO:0000256" key="10">
    <source>
        <dbReference type="SAM" id="Phobius"/>
    </source>
</evidence>
<comment type="caution">
    <text evidence="13">The sequence shown here is derived from an EMBL/GenBank/DDBJ whole genome shotgun (WGS) entry which is preliminary data.</text>
</comment>
<dbReference type="InterPro" id="IPR027417">
    <property type="entry name" value="P-loop_NTPase"/>
</dbReference>
<dbReference type="InterPro" id="IPR003593">
    <property type="entry name" value="AAA+_ATPase"/>
</dbReference>
<accession>A0A8H7SK61</accession>
<dbReference type="PRINTS" id="PR00119">
    <property type="entry name" value="CATATPASE"/>
</dbReference>
<dbReference type="Gene3D" id="3.40.50.300">
    <property type="entry name" value="P-loop containing nucleotide triphosphate hydrolases"/>
    <property type="match status" value="2"/>
</dbReference>
<feature type="transmembrane region" description="Helical" evidence="10">
    <location>
        <begin position="1158"/>
        <end position="1175"/>
    </location>
</feature>
<dbReference type="InterPro" id="IPR008250">
    <property type="entry name" value="ATPase_P-typ_transduc_dom_A_sf"/>
</dbReference>
<evidence type="ECO:0000256" key="6">
    <source>
        <dbReference type="ARBA" id="ARBA00022967"/>
    </source>
</evidence>
<dbReference type="SFLD" id="SFLDF00027">
    <property type="entry name" value="p-type_atpase"/>
    <property type="match status" value="1"/>
</dbReference>
<dbReference type="SUPFAM" id="SSF52540">
    <property type="entry name" value="P-loop containing nucleoside triphosphate hydrolases"/>
    <property type="match status" value="2"/>
</dbReference>
<feature type="transmembrane region" description="Helical" evidence="10">
    <location>
        <begin position="261"/>
        <end position="289"/>
    </location>
</feature>
<feature type="transmembrane region" description="Helical" evidence="10">
    <location>
        <begin position="2594"/>
        <end position="2615"/>
    </location>
</feature>
<feature type="region of interest" description="Disordered" evidence="9">
    <location>
        <begin position="2114"/>
        <end position="2146"/>
    </location>
</feature>
<dbReference type="SFLD" id="SFLDS00003">
    <property type="entry name" value="Haloacid_Dehalogenase"/>
    <property type="match status" value="1"/>
</dbReference>
<protein>
    <recommendedName>
        <fullName evidence="12">ABC transporter domain-containing protein</fullName>
    </recommendedName>
</protein>
<evidence type="ECO:0000256" key="8">
    <source>
        <dbReference type="ARBA" id="ARBA00023136"/>
    </source>
</evidence>
<dbReference type="InterPro" id="IPR029481">
    <property type="entry name" value="ABC_trans_N"/>
</dbReference>
<evidence type="ECO:0000256" key="2">
    <source>
        <dbReference type="ARBA" id="ARBA00022448"/>
    </source>
</evidence>
<feature type="transmembrane region" description="Helical" evidence="10">
    <location>
        <begin position="2516"/>
        <end position="2533"/>
    </location>
</feature>
<dbReference type="FunFam" id="3.40.50.300:FF:000054">
    <property type="entry name" value="ABC multidrug transporter atrF"/>
    <property type="match status" value="1"/>
</dbReference>
<dbReference type="SUPFAM" id="SSF81660">
    <property type="entry name" value="Metal cation-transporting ATPase, ATP-binding domain N"/>
    <property type="match status" value="1"/>
</dbReference>
<feature type="signal peptide" evidence="11">
    <location>
        <begin position="1"/>
        <end position="17"/>
    </location>
</feature>
<dbReference type="Pfam" id="PF00122">
    <property type="entry name" value="E1-E2_ATPase"/>
    <property type="match status" value="1"/>
</dbReference>
<evidence type="ECO:0000256" key="9">
    <source>
        <dbReference type="SAM" id="MobiDB-lite"/>
    </source>
</evidence>
<evidence type="ECO:0000313" key="14">
    <source>
        <dbReference type="Proteomes" id="UP000613177"/>
    </source>
</evidence>
<dbReference type="Proteomes" id="UP000613177">
    <property type="component" value="Unassembled WGS sequence"/>
</dbReference>
<feature type="transmembrane region" description="Helical" evidence="10">
    <location>
        <begin position="1902"/>
        <end position="1928"/>
    </location>
</feature>
<feature type="transmembrane region" description="Helical" evidence="10">
    <location>
        <begin position="2622"/>
        <end position="2642"/>
    </location>
</feature>
<evidence type="ECO:0000313" key="13">
    <source>
        <dbReference type="EMBL" id="KAG2229647.1"/>
    </source>
</evidence>
<keyword evidence="11" id="KW-0732">Signal</keyword>
<dbReference type="InterPro" id="IPR023214">
    <property type="entry name" value="HAD_sf"/>
</dbReference>
<proteinExistence type="predicted"/>
<dbReference type="InterPro" id="IPR036412">
    <property type="entry name" value="HAD-like_sf"/>
</dbReference>
<dbReference type="PROSITE" id="PS50893">
    <property type="entry name" value="ABC_TRANSPORTER_2"/>
    <property type="match status" value="2"/>
</dbReference>
<dbReference type="GO" id="GO:0016020">
    <property type="term" value="C:membrane"/>
    <property type="evidence" value="ECO:0007669"/>
    <property type="project" value="UniProtKB-SubCell"/>
</dbReference>
<keyword evidence="5" id="KW-0067">ATP-binding</keyword>
<gene>
    <name evidence="13" type="ORF">INT48_002488</name>
</gene>
<feature type="transmembrane region" description="Helical" evidence="10">
    <location>
        <begin position="1861"/>
        <end position="1881"/>
    </location>
</feature>
<keyword evidence="8 10" id="KW-0472">Membrane</keyword>
<dbReference type="Pfam" id="PF06422">
    <property type="entry name" value="PDR_CDR"/>
    <property type="match status" value="2"/>
</dbReference>
<dbReference type="CDD" id="cd03233">
    <property type="entry name" value="ABCG_PDR_domain1"/>
    <property type="match status" value="1"/>
</dbReference>
<feature type="transmembrane region" description="Helical" evidence="10">
    <location>
        <begin position="2554"/>
        <end position="2582"/>
    </location>
</feature>
<feature type="transmembrane region" description="Helical" evidence="10">
    <location>
        <begin position="1965"/>
        <end position="1985"/>
    </location>
</feature>
<keyword evidence="2" id="KW-0813">Transport</keyword>
<feature type="domain" description="ABC transporter" evidence="12">
    <location>
        <begin position="2149"/>
        <end position="2392"/>
    </location>
</feature>
<name>A0A8H7SK61_9FUNG</name>
<keyword evidence="6" id="KW-1278">Translocase</keyword>
<dbReference type="InterPro" id="IPR034001">
    <property type="entry name" value="ABCG_PDR_1"/>
</dbReference>
<dbReference type="InterPro" id="IPR003439">
    <property type="entry name" value="ABC_transporter-like_ATP-bd"/>
</dbReference>
<dbReference type="GO" id="GO:0016887">
    <property type="term" value="F:ATP hydrolysis activity"/>
    <property type="evidence" value="ECO:0007669"/>
    <property type="project" value="InterPro"/>
</dbReference>
<feature type="transmembrane region" description="Helical" evidence="10">
    <location>
        <begin position="674"/>
        <end position="696"/>
    </location>
</feature>
<dbReference type="Pfam" id="PF14510">
    <property type="entry name" value="ABC_trans_N"/>
    <property type="match status" value="1"/>
</dbReference>
<dbReference type="GO" id="GO:0140359">
    <property type="term" value="F:ABC-type transporter activity"/>
    <property type="evidence" value="ECO:0007669"/>
    <property type="project" value="InterPro"/>
</dbReference>
<feature type="transmembrane region" description="Helical" evidence="10">
    <location>
        <begin position="449"/>
        <end position="467"/>
    </location>
</feature>
<feature type="chain" id="PRO_5034097690" description="ABC transporter domain-containing protein" evidence="11">
    <location>
        <begin position="18"/>
        <end position="2777"/>
    </location>
</feature>
<evidence type="ECO:0000256" key="7">
    <source>
        <dbReference type="ARBA" id="ARBA00022989"/>
    </source>
</evidence>
<evidence type="ECO:0000256" key="3">
    <source>
        <dbReference type="ARBA" id="ARBA00022692"/>
    </source>
</evidence>
<evidence type="ECO:0000256" key="11">
    <source>
        <dbReference type="SAM" id="SignalP"/>
    </source>
</evidence>
<dbReference type="PROSITE" id="PS00154">
    <property type="entry name" value="ATPASE_E1_E2"/>
    <property type="match status" value="1"/>
</dbReference>
<dbReference type="InterPro" id="IPR044492">
    <property type="entry name" value="P_typ_ATPase_HD_dom"/>
</dbReference>
<feature type="transmembrane region" description="Helical" evidence="10">
    <location>
        <begin position="1934"/>
        <end position="1958"/>
    </location>
</feature>
<feature type="transmembrane region" description="Helical" evidence="10">
    <location>
        <begin position="2079"/>
        <end position="2100"/>
    </location>
</feature>
<dbReference type="InterPro" id="IPR010929">
    <property type="entry name" value="PDR_CDR_ABC"/>
</dbReference>
<evidence type="ECO:0000256" key="5">
    <source>
        <dbReference type="ARBA" id="ARBA00022840"/>
    </source>
</evidence>
<dbReference type="PANTHER" id="PTHR19241">
    <property type="entry name" value="ATP-BINDING CASSETTE TRANSPORTER"/>
    <property type="match status" value="1"/>
</dbReference>
<dbReference type="InterPro" id="IPR023299">
    <property type="entry name" value="ATPase_P-typ_cyto_dom_N"/>
</dbReference>
<dbReference type="InterPro" id="IPR018303">
    <property type="entry name" value="ATPase_P-typ_P_site"/>
</dbReference>
<dbReference type="Gene3D" id="3.40.50.1000">
    <property type="entry name" value="HAD superfamily/HAD-like"/>
    <property type="match status" value="1"/>
</dbReference>
<feature type="transmembrane region" description="Helical" evidence="10">
    <location>
        <begin position="473"/>
        <end position="494"/>
    </location>
</feature>
<keyword evidence="14" id="KW-1185">Reference proteome</keyword>
<dbReference type="SUPFAM" id="SSF56784">
    <property type="entry name" value="HAD-like"/>
    <property type="match status" value="1"/>
</dbReference>
<dbReference type="InterPro" id="IPR023298">
    <property type="entry name" value="ATPase_P-typ_TM_dom_sf"/>
</dbReference>
<organism evidence="13 14">
    <name type="scientific">Thamnidium elegans</name>
    <dbReference type="NCBI Taxonomy" id="101142"/>
    <lineage>
        <taxon>Eukaryota</taxon>
        <taxon>Fungi</taxon>
        <taxon>Fungi incertae sedis</taxon>
        <taxon>Mucoromycota</taxon>
        <taxon>Mucoromycotina</taxon>
        <taxon>Mucoromycetes</taxon>
        <taxon>Mucorales</taxon>
        <taxon>Mucorineae</taxon>
        <taxon>Mucoraceae</taxon>
        <taxon>Thamnidium</taxon>
    </lineage>
</organism>
<dbReference type="Gene3D" id="2.70.150.10">
    <property type="entry name" value="Calcium-transporting ATPase, cytoplasmic transduction domain A"/>
    <property type="match status" value="1"/>
</dbReference>
<evidence type="ECO:0000256" key="1">
    <source>
        <dbReference type="ARBA" id="ARBA00004141"/>
    </source>
</evidence>
<dbReference type="InterPro" id="IPR013525">
    <property type="entry name" value="ABC2_TM"/>
</dbReference>
<feature type="transmembrane region" description="Helical" evidence="10">
    <location>
        <begin position="2751"/>
        <end position="2771"/>
    </location>
</feature>
<keyword evidence="4" id="KW-0547">Nucleotide-binding</keyword>
<dbReference type="SUPFAM" id="SSF81665">
    <property type="entry name" value="Calcium ATPase, transmembrane domain M"/>
    <property type="match status" value="1"/>
</dbReference>
<comment type="subcellular location">
    <subcellularLocation>
        <location evidence="1">Membrane</location>
        <topology evidence="1">Multi-pass membrane protein</topology>
    </subcellularLocation>
</comment>
<feature type="transmembrane region" description="Helical" evidence="10">
    <location>
        <begin position="647"/>
        <end position="668"/>
    </location>
</feature>
<feature type="domain" description="ABC transporter" evidence="12">
    <location>
        <begin position="1468"/>
        <end position="1716"/>
    </location>
</feature>
<dbReference type="Gene3D" id="3.40.1110.10">
    <property type="entry name" value="Calcium-transporting ATPase, cytoplasmic domain N"/>
    <property type="match status" value="1"/>
</dbReference>
<evidence type="ECO:0000256" key="4">
    <source>
        <dbReference type="ARBA" id="ARBA00022741"/>
    </source>
</evidence>
<dbReference type="InterPro" id="IPR059000">
    <property type="entry name" value="ATPase_P-type_domA"/>
</dbReference>
<dbReference type="CDD" id="cd03232">
    <property type="entry name" value="ABCG_PDR_domain2"/>
    <property type="match status" value="1"/>
</dbReference>
<dbReference type="InterPro" id="IPR034003">
    <property type="entry name" value="ABCG_PDR_2"/>
</dbReference>
<dbReference type="Pfam" id="PF00005">
    <property type="entry name" value="ABC_tran"/>
    <property type="match status" value="2"/>
</dbReference>
<dbReference type="SMART" id="SM00382">
    <property type="entry name" value="AAA"/>
    <property type="match status" value="1"/>
</dbReference>
<dbReference type="EMBL" id="JAEPRE010000255">
    <property type="protein sequence ID" value="KAG2229647.1"/>
    <property type="molecule type" value="Genomic_DNA"/>
</dbReference>
<sequence>MGITILFIFTLILTVKSLPIFETANDYDRYGKQCPLFPQYNVVCPILCVKNHDFCPPSLAPVCSVGQQFCLDGTCQTLCDSSISNVCTCNHPSPGYVPCAANQLINITHFNPSLKEIQTRELCASAANIPNTTPIGLWGFDNATTLLWAQCPAAPPAHFTFKEPMWIAVWAISAAEAFILFSWHIYKYLAELKYKKHRKADSLLRTEAAHSDSSVVEKIKTVQHVSSSENIENEKETKTLESSLLLQDIEQLGFRGFKRDYFGLLSFGSVMIITFLFMVFLGCIVGDYYGKLNGGVLHVYLSSDSSSKIFCAVWHISAAWFAIVLLFRNRIQNYFRIESYPHLCPFIQIERKQDELMFLQDDNNWISKFRGIERTVIERLGMNIIVETCPVHITSNKLRYFEFQCMRYIYNTEKRRFEPYLFDLGSTNKELKSLSKGIKISEAVYRKELLGPNIIPVYVPSIPWAIIQDYFQYYPMGLVQTGIILISAFIRVYLRLKAERRIKSMAEYTSKIHVYRDSVWKDDTSSADLVPGDVFEIDEHSQVPCDCMLLSGTVVVNESALTGEAMPIRKFPLPDDDNVYEMDGAGKSNTLYAGTLVSQVMPAIDQLEKRVYAVVVRTGISSEKGMLLHKILFPSPVSFIFDQHIKIAICILLAWGGIAFGLTLYLMGRGNITSWYYGVFIMSQIFSPLLPTAFTINQSVCAARLRKKQIICIDLARINLAGKVRIFCFDKTGTLTREGLEFFGSIAATQNQFQERIQDPSSMEPILAMGIAICHAVTKVGDQLIGNPVDIESFNAMHWEIISPANPDYLDSFMPPAGFKHTTGPVHVIRRCEFIHARASQSVAILDPTDNHFHVFLKGSFEKVKLLSTAGSIPADYDLISSDYAQQGCYVLALAHRDMGEIDKDMTIEQVKLMSRDELEIGCNFIGFVLFRNMLKEDTADAISQLKEGDVRTVMITGDTALTGIYIARQCGMIDPGQGIFLGDLVHDQMVWRNIDTGNKVDDINTILNQDICQGYKQRIELALTGCAFEFLVTQNLIGPYLLYTRVFARMTPNDKVQCVLLHMKKGVTAMCGDGGNDCGALRAAHVGMALSEAEASMVSPFSTGNRTIMQCVELLKQGRAALATSFANYKFLILYGEIMCAWELTMFYFSVIAPQSIWITIDGFITTSMTFAITQAGPANRLAPARPTAKPLGLYTLASCCGVIFINFLFAIMSIVWLFQQDWFICNEFDSTSIDTAKWWLLGDNYESEMISLVVLFQFFNSAAIFNFADPNPYSCIFRINCGSSEILVELGYPKPNWDIPIYNSPLGHNVLPKYFRWELWGFVIVKNWAIKSGRANKEGRESDRHSSDGSTQTVFQNGLHDYEVTEGNFGEPNANAVNIEAAKGEYGDLKRELSRISRISAPASKLEEGDANEFDLDDFLNGLHSDESSAGHVNKNLGLVWKDLTVMGQAADAHTIPTVFSYLQFWKFLGVGVSKNKKIILNNLTGHCKSGEMLLVLGRPGAGCTSFLKVMANMRGSYTDVNGSISYGGIDAETFSKLYRGQVCYNEEEDQHYPTLTAKQTLEFALRMKTPGKRLPDESKTDFVNKILYMLGNMLGLTKQMNTMVGNAWVRGLSGGERKRMSIAEQMTTSSSINCWDCSTRGLDAASALDYVRSLRIMTDVFKKTTIATLYQASNNIFTLFDNVLLLDEGRCLYFGPVEYAKEYFESLGFHCPNRKSIPDFLTGLCNPNEREVMPGYENSSPKNAAQFEERYLQSQMYKQVMNDFQEYEHMIATEKPADNFRQAVDDEHQKRAKKTAPYTASFYQQVKHLTIRQYHLNITDMGALISRYGTILIQSLITASCFFKMAEDGAGAFSRGGALFFCILFNAFISQSELIAFLMGRPILEKHKQYALYRPSAFYIAQVVMDIPYAILQVLLFEICAYFMMGLKLEAGAFFSFFIILFFVNLCMNGFFRFFGAFTTSFFLSTQLSGGVLIAVTTYTGYTIPYSKMHPWLSWIYWINPLTYSYKALIINELGGQEYTCEGAGNAVPYGPGYDDWNYKVCTMTGGHPGENFVRGDDYLNDYLSYDPSQMWAPDFIAIVAFFLFFTVITALTMEFVGINKSGTLTKLFLPGKAPKPRTPEEEEARRKKQTNFSAGEASEDGGTTFSWQSIDYTVPIKGGSLQLLNGVSGIVRPGHLTALMGSSGAGKTTLLDVLARRKTIGKIDGRVYLNNEALMCDFERITGYCEQMDVHQPAVTVREALRFSAYLRQPVEVSKEEKNAYVETILQLLEMEDIGDAQIGSVESGFGISIEERKRLTIGMELVGKPKLLFLDEPTSGLDAQSSFNIIRFIRKLADSGWPVLCTIHQPSAILFEHFDHLLLLVRGGRTAYYGEIGPNSQTMIEYFETNGGPKCSPEANPAEYILECVGAGTSGKAKADWAEIWENSSEAKGLVSELEEIHASSDPNPTRHAQTYATDMLTQFKLVHGRMALSYWRSPDYNVGRLLNVLFTALVTGFTFWKLGNTSSDMLNKLFALFSTFIMAMTLIILAQPKFITERQFFRREYASRYYSWLPWGISAVLVEMPYIIFFSACFMFGFYWTSGMDSSSEASGYFYIMFTAIVFWAVTLGFVIASVSESPLMAAVINPLAMSLLILFAGLMQAPSQMPKFWSSWMYWLDPFHYYIEGLAVNELQNLVVNCNQEDLLKFNVPPNMTCGEYTQNFFAYGAPGYIDNPEATSPEMCGYCTFKSGKEFYSSRFDWSEDHKWRNFGIVIGFFVFNVIVFLTLVYFRRKPRR</sequence>
<dbReference type="Pfam" id="PF01061">
    <property type="entry name" value="ABC2_membrane"/>
    <property type="match status" value="2"/>
</dbReference>
<dbReference type="SUPFAM" id="SSF81653">
    <property type="entry name" value="Calcium ATPase, transduction domain A"/>
    <property type="match status" value="1"/>
</dbReference>
<dbReference type="NCBIfam" id="TIGR01494">
    <property type="entry name" value="ATPase_P-type"/>
    <property type="match status" value="1"/>
</dbReference>
<feature type="transmembrane region" description="Helical" evidence="10">
    <location>
        <begin position="1195"/>
        <end position="1220"/>
    </location>
</feature>
<dbReference type="InterPro" id="IPR017871">
    <property type="entry name" value="ABC_transporter-like_CS"/>
</dbReference>
<keyword evidence="7 10" id="KW-1133">Transmembrane helix</keyword>
<feature type="transmembrane region" description="Helical" evidence="10">
    <location>
        <begin position="2487"/>
        <end position="2504"/>
    </location>
</feature>
<feature type="transmembrane region" description="Helical" evidence="10">
    <location>
        <begin position="309"/>
        <end position="327"/>
    </location>
</feature>
<evidence type="ECO:0000259" key="12">
    <source>
        <dbReference type="PROSITE" id="PS50893"/>
    </source>
</evidence>
<dbReference type="PROSITE" id="PS00211">
    <property type="entry name" value="ABC_TRANSPORTER_1"/>
    <property type="match status" value="1"/>
</dbReference>
<keyword evidence="3 10" id="KW-0812">Transmembrane</keyword>
<feature type="transmembrane region" description="Helical" evidence="10">
    <location>
        <begin position="1133"/>
        <end position="1152"/>
    </location>
</feature>
<reference evidence="13" key="1">
    <citation type="submission" date="2021-01" db="EMBL/GenBank/DDBJ databases">
        <title>Metabolic potential, ecology and presence of endohyphal bacteria is reflected in genomic diversity of Mucoromycotina.</title>
        <authorList>
            <person name="Muszewska A."/>
            <person name="Okrasinska A."/>
            <person name="Steczkiewicz K."/>
            <person name="Drgas O."/>
            <person name="Orlowska M."/>
            <person name="Perlinska-Lenart U."/>
            <person name="Aleksandrzak-Piekarczyk T."/>
            <person name="Szatraj K."/>
            <person name="Zielenkiewicz U."/>
            <person name="Pilsyk S."/>
            <person name="Malc E."/>
            <person name="Mieczkowski P."/>
            <person name="Kruszewska J.S."/>
            <person name="Biernat P."/>
            <person name="Pawlowska J."/>
        </authorList>
    </citation>
    <scope>NUCLEOTIDE SEQUENCE</scope>
    <source>
        <strain evidence="13">WA0000018081</strain>
    </source>
</reference>
<dbReference type="GO" id="GO:0005524">
    <property type="term" value="F:ATP binding"/>
    <property type="evidence" value="ECO:0007669"/>
    <property type="project" value="UniProtKB-KW"/>
</dbReference>